<evidence type="ECO:0000256" key="1">
    <source>
        <dbReference type="SAM" id="MobiDB-lite"/>
    </source>
</evidence>
<organism evidence="2 3">
    <name type="scientific">Chara braunii</name>
    <name type="common">Braun's stonewort</name>
    <dbReference type="NCBI Taxonomy" id="69332"/>
    <lineage>
        <taxon>Eukaryota</taxon>
        <taxon>Viridiplantae</taxon>
        <taxon>Streptophyta</taxon>
        <taxon>Charophyceae</taxon>
        <taxon>Charales</taxon>
        <taxon>Characeae</taxon>
        <taxon>Chara</taxon>
    </lineage>
</organism>
<dbReference type="EMBL" id="BFEA01000514">
    <property type="protein sequence ID" value="GBG85334.1"/>
    <property type="molecule type" value="Genomic_DNA"/>
</dbReference>
<evidence type="ECO:0000313" key="3">
    <source>
        <dbReference type="Proteomes" id="UP000265515"/>
    </source>
</evidence>
<dbReference type="STRING" id="69332.A0A388LSN2"/>
<protein>
    <submittedName>
        <fullName evidence="2">Uncharacterized protein</fullName>
    </submittedName>
</protein>
<feature type="region of interest" description="Disordered" evidence="1">
    <location>
        <begin position="237"/>
        <end position="260"/>
    </location>
</feature>
<keyword evidence="3" id="KW-1185">Reference proteome</keyword>
<proteinExistence type="predicted"/>
<dbReference type="Gramene" id="GBG85334">
    <property type="protein sequence ID" value="GBG85334"/>
    <property type="gene ID" value="CBR_g39901"/>
</dbReference>
<accession>A0A388LSN2</accession>
<dbReference type="AlphaFoldDB" id="A0A388LSN2"/>
<gene>
    <name evidence="2" type="ORF">CBR_g39901</name>
</gene>
<evidence type="ECO:0000313" key="2">
    <source>
        <dbReference type="EMBL" id="GBG85334.1"/>
    </source>
</evidence>
<comment type="caution">
    <text evidence="2">The sequence shown here is derived from an EMBL/GenBank/DDBJ whole genome shotgun (WGS) entry which is preliminary data.</text>
</comment>
<dbReference type="Proteomes" id="UP000265515">
    <property type="component" value="Unassembled WGS sequence"/>
</dbReference>
<name>A0A388LSN2_CHABU</name>
<reference evidence="2 3" key="1">
    <citation type="journal article" date="2018" name="Cell">
        <title>The Chara Genome: Secondary Complexity and Implications for Plant Terrestrialization.</title>
        <authorList>
            <person name="Nishiyama T."/>
            <person name="Sakayama H."/>
            <person name="Vries J.D."/>
            <person name="Buschmann H."/>
            <person name="Saint-Marcoux D."/>
            <person name="Ullrich K.K."/>
            <person name="Haas F.B."/>
            <person name="Vanderstraeten L."/>
            <person name="Becker D."/>
            <person name="Lang D."/>
            <person name="Vosolsobe S."/>
            <person name="Rombauts S."/>
            <person name="Wilhelmsson P.K.I."/>
            <person name="Janitza P."/>
            <person name="Kern R."/>
            <person name="Heyl A."/>
            <person name="Rumpler F."/>
            <person name="Villalobos L.I.A.C."/>
            <person name="Clay J.M."/>
            <person name="Skokan R."/>
            <person name="Toyoda A."/>
            <person name="Suzuki Y."/>
            <person name="Kagoshima H."/>
            <person name="Schijlen E."/>
            <person name="Tajeshwar N."/>
            <person name="Catarino B."/>
            <person name="Hetherington A.J."/>
            <person name="Saltykova A."/>
            <person name="Bonnot C."/>
            <person name="Breuninger H."/>
            <person name="Symeonidi A."/>
            <person name="Radhakrishnan G.V."/>
            <person name="Van Nieuwerburgh F."/>
            <person name="Deforce D."/>
            <person name="Chang C."/>
            <person name="Karol K.G."/>
            <person name="Hedrich R."/>
            <person name="Ulvskov P."/>
            <person name="Glockner G."/>
            <person name="Delwiche C.F."/>
            <person name="Petrasek J."/>
            <person name="Van de Peer Y."/>
            <person name="Friml J."/>
            <person name="Beilby M."/>
            <person name="Dolan L."/>
            <person name="Kohara Y."/>
            <person name="Sugano S."/>
            <person name="Fujiyama A."/>
            <person name="Delaux P.-M."/>
            <person name="Quint M."/>
            <person name="TheiBen G."/>
            <person name="Hagemann M."/>
            <person name="Harholt J."/>
            <person name="Dunand C."/>
            <person name="Zachgo S."/>
            <person name="Langdale J."/>
            <person name="Maumus F."/>
            <person name="Straeten D.V.D."/>
            <person name="Gould S.B."/>
            <person name="Rensing S.A."/>
        </authorList>
    </citation>
    <scope>NUCLEOTIDE SEQUENCE [LARGE SCALE GENOMIC DNA]</scope>
    <source>
        <strain evidence="2 3">S276</strain>
    </source>
</reference>
<sequence length="260" mass="28760">MEACTGSARFSGHKAKLQELLSLPLRQLELLGEWPPLAAGQGCQTLPPRTMFASMTGSPTLPSTRWVQVGSVCRSRKGRSAVPVIHCTQSDGNHQVEGSRLLTHRIRSKGCRLLGGMVTDDATIDSYVGYSRNILVSPRQFHVWMGIEKTANVRLKVFTDKAVLTRAKLAQKRDRRWLGDLTGGDLLPPGNADEKGLWEGRDGSSNGSAVIAMTDEERAAYKETKLKLRKAMGENLYDGVEGEDEDSRQWRPNLLRDVET</sequence>